<proteinExistence type="predicted"/>
<comment type="caution">
    <text evidence="1">The sequence shown here is derived from an EMBL/GenBank/DDBJ whole genome shotgun (WGS) entry which is preliminary data.</text>
</comment>
<accession>A0A8S2YYH7</accession>
<dbReference type="Proteomes" id="UP000681720">
    <property type="component" value="Unassembled WGS sequence"/>
</dbReference>
<name>A0A8S2YYH7_9BILA</name>
<evidence type="ECO:0000313" key="1">
    <source>
        <dbReference type="EMBL" id="CAF4591745.1"/>
    </source>
</evidence>
<sequence length="31" mass="3547">MSNLQGSQEQYVEYCNIPLPPKQKYASFDAP</sequence>
<dbReference type="EMBL" id="CAJOBJ010101913">
    <property type="protein sequence ID" value="CAF4591745.1"/>
    <property type="molecule type" value="Genomic_DNA"/>
</dbReference>
<feature type="non-terminal residue" evidence="1">
    <location>
        <position position="31"/>
    </location>
</feature>
<organism evidence="1 2">
    <name type="scientific">Rotaria magnacalcarata</name>
    <dbReference type="NCBI Taxonomy" id="392030"/>
    <lineage>
        <taxon>Eukaryota</taxon>
        <taxon>Metazoa</taxon>
        <taxon>Spiralia</taxon>
        <taxon>Gnathifera</taxon>
        <taxon>Rotifera</taxon>
        <taxon>Eurotatoria</taxon>
        <taxon>Bdelloidea</taxon>
        <taxon>Philodinida</taxon>
        <taxon>Philodinidae</taxon>
        <taxon>Rotaria</taxon>
    </lineage>
</organism>
<protein>
    <submittedName>
        <fullName evidence="1">Uncharacterized protein</fullName>
    </submittedName>
</protein>
<gene>
    <name evidence="1" type="ORF">GIL414_LOCUS38529</name>
</gene>
<reference evidence="1" key="1">
    <citation type="submission" date="2021-02" db="EMBL/GenBank/DDBJ databases">
        <authorList>
            <person name="Nowell W R."/>
        </authorList>
    </citation>
    <scope>NUCLEOTIDE SEQUENCE</scope>
</reference>
<dbReference type="AlphaFoldDB" id="A0A8S2YYH7"/>
<evidence type="ECO:0000313" key="2">
    <source>
        <dbReference type="Proteomes" id="UP000681720"/>
    </source>
</evidence>